<name>A0A3M7PAU3_BRAPC</name>
<reference evidence="2 3" key="1">
    <citation type="journal article" date="2018" name="Sci. Rep.">
        <title>Genomic signatures of local adaptation to the degree of environmental predictability in rotifers.</title>
        <authorList>
            <person name="Franch-Gras L."/>
            <person name="Hahn C."/>
            <person name="Garcia-Roger E.M."/>
            <person name="Carmona M.J."/>
            <person name="Serra M."/>
            <person name="Gomez A."/>
        </authorList>
    </citation>
    <scope>NUCLEOTIDE SEQUENCE [LARGE SCALE GENOMIC DNA]</scope>
    <source>
        <strain evidence="2">HYR1</strain>
    </source>
</reference>
<accession>A0A3M7PAU3</accession>
<dbReference type="EMBL" id="REGN01012295">
    <property type="protein sequence ID" value="RMZ96216.1"/>
    <property type="molecule type" value="Genomic_DNA"/>
</dbReference>
<evidence type="ECO:0000313" key="3">
    <source>
        <dbReference type="Proteomes" id="UP000276133"/>
    </source>
</evidence>
<protein>
    <submittedName>
        <fullName evidence="2">Uncharacterized protein</fullName>
    </submittedName>
</protein>
<dbReference type="AlphaFoldDB" id="A0A3M7PAU3"/>
<keyword evidence="1" id="KW-0472">Membrane</keyword>
<feature type="transmembrane region" description="Helical" evidence="1">
    <location>
        <begin position="16"/>
        <end position="33"/>
    </location>
</feature>
<keyword evidence="3" id="KW-1185">Reference proteome</keyword>
<evidence type="ECO:0000256" key="1">
    <source>
        <dbReference type="SAM" id="Phobius"/>
    </source>
</evidence>
<evidence type="ECO:0000313" key="2">
    <source>
        <dbReference type="EMBL" id="RMZ96216.1"/>
    </source>
</evidence>
<dbReference type="Proteomes" id="UP000276133">
    <property type="component" value="Unassembled WGS sequence"/>
</dbReference>
<organism evidence="2 3">
    <name type="scientific">Brachionus plicatilis</name>
    <name type="common">Marine rotifer</name>
    <name type="synonym">Brachionus muelleri</name>
    <dbReference type="NCBI Taxonomy" id="10195"/>
    <lineage>
        <taxon>Eukaryota</taxon>
        <taxon>Metazoa</taxon>
        <taxon>Spiralia</taxon>
        <taxon>Gnathifera</taxon>
        <taxon>Rotifera</taxon>
        <taxon>Eurotatoria</taxon>
        <taxon>Monogononta</taxon>
        <taxon>Pseudotrocha</taxon>
        <taxon>Ploima</taxon>
        <taxon>Brachionidae</taxon>
        <taxon>Brachionus</taxon>
    </lineage>
</organism>
<sequence>MDDFLSSIRIEKIKSSAVYFLTTIIIMLSKRLALQLATRRSINDFIYLKKKENKNFILGISVQFNMNNLKTIEINFTFSLYAPLTD</sequence>
<comment type="caution">
    <text evidence="2">The sequence shown here is derived from an EMBL/GenBank/DDBJ whole genome shotgun (WGS) entry which is preliminary data.</text>
</comment>
<keyword evidence="1" id="KW-0812">Transmembrane</keyword>
<gene>
    <name evidence="2" type="ORF">BpHYR1_015993</name>
</gene>
<proteinExistence type="predicted"/>
<keyword evidence="1" id="KW-1133">Transmembrane helix</keyword>